<feature type="repeat" description="TPR" evidence="1">
    <location>
        <begin position="715"/>
        <end position="748"/>
    </location>
</feature>
<protein>
    <recommendedName>
        <fullName evidence="5">Suppressor of RPS4-RLD 1</fullName>
    </recommendedName>
</protein>
<dbReference type="InterPro" id="IPR011990">
    <property type="entry name" value="TPR-like_helical_dom_sf"/>
</dbReference>
<evidence type="ECO:0000313" key="3">
    <source>
        <dbReference type="EMBL" id="KAK9228380.1"/>
    </source>
</evidence>
<gene>
    <name evidence="3" type="ORF">WN944_021330</name>
</gene>
<feature type="compositionally biased region" description="Low complexity" evidence="2">
    <location>
        <begin position="939"/>
        <end position="948"/>
    </location>
</feature>
<feature type="repeat" description="TPR" evidence="1">
    <location>
        <begin position="681"/>
        <end position="714"/>
    </location>
</feature>
<dbReference type="PROSITE" id="PS50005">
    <property type="entry name" value="TPR"/>
    <property type="match status" value="3"/>
</dbReference>
<dbReference type="PANTHER" id="PTHR44749">
    <property type="entry name" value="SUPPRESSOR OF RPS4-RLD 1"/>
    <property type="match status" value="1"/>
</dbReference>
<dbReference type="GO" id="GO:0045892">
    <property type="term" value="P:negative regulation of DNA-templated transcription"/>
    <property type="evidence" value="ECO:0007669"/>
    <property type="project" value="InterPro"/>
</dbReference>
<feature type="compositionally biased region" description="Polar residues" evidence="2">
    <location>
        <begin position="262"/>
        <end position="277"/>
    </location>
</feature>
<feature type="compositionally biased region" description="Polar residues" evidence="2">
    <location>
        <begin position="317"/>
        <end position="328"/>
    </location>
</feature>
<feature type="compositionally biased region" description="Low complexity" evidence="2">
    <location>
        <begin position="294"/>
        <end position="304"/>
    </location>
</feature>
<feature type="region of interest" description="Disordered" evidence="2">
    <location>
        <begin position="246"/>
        <end position="407"/>
    </location>
</feature>
<evidence type="ECO:0008006" key="5">
    <source>
        <dbReference type="Google" id="ProtNLM"/>
    </source>
</evidence>
<feature type="compositionally biased region" description="Basic and acidic residues" evidence="2">
    <location>
        <begin position="330"/>
        <end position="343"/>
    </location>
</feature>
<dbReference type="Pfam" id="PF13181">
    <property type="entry name" value="TPR_8"/>
    <property type="match status" value="1"/>
</dbReference>
<dbReference type="InterPro" id="IPR019734">
    <property type="entry name" value="TPR_rpt"/>
</dbReference>
<dbReference type="Proteomes" id="UP001428341">
    <property type="component" value="Unassembled WGS sequence"/>
</dbReference>
<name>A0AAP0N1M2_9ROSI</name>
<accession>A0AAP0N1M2</accession>
<proteinExistence type="predicted"/>
<dbReference type="SUPFAM" id="SSF48452">
    <property type="entry name" value="TPR-like"/>
    <property type="match status" value="2"/>
</dbReference>
<keyword evidence="1" id="KW-0802">TPR repeat</keyword>
<feature type="repeat" description="TPR" evidence="1">
    <location>
        <begin position="613"/>
        <end position="646"/>
    </location>
</feature>
<feature type="compositionally biased region" description="Basic and acidic residues" evidence="2">
    <location>
        <begin position="278"/>
        <end position="293"/>
    </location>
</feature>
<organism evidence="3 4">
    <name type="scientific">Citrus x changshan-huyou</name>
    <dbReference type="NCBI Taxonomy" id="2935761"/>
    <lineage>
        <taxon>Eukaryota</taxon>
        <taxon>Viridiplantae</taxon>
        <taxon>Streptophyta</taxon>
        <taxon>Embryophyta</taxon>
        <taxon>Tracheophyta</taxon>
        <taxon>Spermatophyta</taxon>
        <taxon>Magnoliopsida</taxon>
        <taxon>eudicotyledons</taxon>
        <taxon>Gunneridae</taxon>
        <taxon>Pentapetalae</taxon>
        <taxon>rosids</taxon>
        <taxon>malvids</taxon>
        <taxon>Sapindales</taxon>
        <taxon>Rutaceae</taxon>
        <taxon>Aurantioideae</taxon>
        <taxon>Citrus</taxon>
    </lineage>
</organism>
<dbReference type="AlphaFoldDB" id="A0AAP0N1M2"/>
<dbReference type="Pfam" id="PF12895">
    <property type="entry name" value="ANAPC3"/>
    <property type="match status" value="1"/>
</dbReference>
<feature type="compositionally biased region" description="Basic and acidic residues" evidence="2">
    <location>
        <begin position="248"/>
        <end position="261"/>
    </location>
</feature>
<evidence type="ECO:0000313" key="4">
    <source>
        <dbReference type="Proteomes" id="UP001428341"/>
    </source>
</evidence>
<dbReference type="SMART" id="SM00028">
    <property type="entry name" value="TPR"/>
    <property type="match status" value="9"/>
</dbReference>
<comment type="caution">
    <text evidence="3">The sequence shown here is derived from an EMBL/GenBank/DDBJ whole genome shotgun (WGS) entry which is preliminary data.</text>
</comment>
<evidence type="ECO:0000256" key="1">
    <source>
        <dbReference type="PROSITE-ProRule" id="PRU00339"/>
    </source>
</evidence>
<dbReference type="InterPro" id="IPR044650">
    <property type="entry name" value="SRFR1-like"/>
</dbReference>
<feature type="region of interest" description="Disordered" evidence="2">
    <location>
        <begin position="910"/>
        <end position="959"/>
    </location>
</feature>
<sequence length="1255" mass="141076">MYNVKESNKCQVQPITLRFCTRGTLIVPPSVPLFALSFTNDPTFFRVVRIQFVIFLFCPSLTLKYVEEKTLDSRYRLNKTHKTICEIDELVRVDSVMASAITARIELAKLCSLRNWSKAIRILDSLLAQSYEIQDICNRAFCYSQLELHKHVIRDCDKALQLDPTLLQAYILKGCAFSALGRKEEALSVWEKGYEHALHQSADLKQFLDLEELLTAAKQDRSVTCEYDVSNSMSSLTVSESALNANDKMSETSENHNKSDISDSSGQSRDVSETCSKSSHDPDLCNGRSDEAKGGSSVPVSKSGLHINGKLREVSENHNGSSDGSKSTHASRDASEINRKSSDNFDICNGPTDKASVNERPGRQMNGTHDVHDKLSSDSASLNDSNTNSESYSKSSISDNKSSDSTESRSKLSFKWDMLKETSNEAKRNKKFCVTRISKSKSISVDFRLSRGIAQVNEGKYASAISIFDQILKEDPMYPEALIGRGTARAFQRELEAAICDFTEAIQSNPSAGEAWKRRGQARAALGESVEVRGYALLMGVLPSKEIFSVTVFANAADLCFRIFSNVTRVHYDLPVQKHFYCSLDGIVNFKFKDFNAAVEDLSACVKLDKENKSAYTYLGLALSSIGEYKKAEEAHLKAIQLDRNFLEAWGHLTQFYQDLANSEKALECLQQVLYIDKRFSKAYHLRGLLLHGLGQHKKAIKDLSTGLGIDPSNIECLYLRASCYHAIGEYREAIKDYDAALDLELDSMEKFVLQCLAFYQKEIALYTASKINSEFCWFDIDGDIDPLFKHTTLYLVKQPPSFLDNAFECKEYWCKRLHPKNVCEKVYRQPPLRDSLKKGKLRRQDFSVTKQKTALLLAADSIGKKIQYDCPGFLSNRRQHRMAGLAAIEIAQKVSKIWRSLQAEWKYSNRSSSKNGKRARRKDRINIASQNRGGAGCSTSSSSDTSSYGITEERSSGHPKMSWQDVYTLAVKWRQISEPCDPVVWVNKLSEEFNSGFGSHTPMILGQAKVVRYFPNYARTLDVAKTVMKDKKYVHNKADDIIDLSEDGKLQDIADAKSCDDLYKVVGEDFWLSTWCSSTAFEGKQLEGTRITLVKMGESGYDFAIRTPCTPSRWDEFDAEMTMAWEALCNAYCGETYGSTDFNVLENVREAILKMTYYWYNFMPLSRGSAVVGFVVLLGLFLAANMEFSGHIPQGLQVDWEAILNSDPHSFLDSVKSWLYPSLKTSTSWKEYPDVTSTFATTGSVVAALSSYDD</sequence>
<dbReference type="Gene3D" id="1.25.40.10">
    <property type="entry name" value="Tetratricopeptide repeat domain"/>
    <property type="match status" value="3"/>
</dbReference>
<dbReference type="PANTHER" id="PTHR44749:SF1">
    <property type="entry name" value="TETRATRICOPEPTIDE-LIKE HELICAL DOMAIN-CONTAINING PROTEIN"/>
    <property type="match status" value="1"/>
</dbReference>
<evidence type="ECO:0000256" key="2">
    <source>
        <dbReference type="SAM" id="MobiDB-lite"/>
    </source>
</evidence>
<reference evidence="3 4" key="1">
    <citation type="submission" date="2024-05" db="EMBL/GenBank/DDBJ databases">
        <title>Haplotype-resolved chromosome-level genome assembly of Huyou (Citrus changshanensis).</title>
        <authorList>
            <person name="Miao C."/>
            <person name="Chen W."/>
            <person name="Wu Y."/>
            <person name="Wang L."/>
            <person name="Zhao S."/>
            <person name="Grierson D."/>
            <person name="Xu C."/>
            <person name="Chen K."/>
        </authorList>
    </citation>
    <scope>NUCLEOTIDE SEQUENCE [LARGE SCALE GENOMIC DNA]</scope>
    <source>
        <strain evidence="3">01-14</strain>
        <tissue evidence="3">Leaf</tissue>
    </source>
</reference>
<keyword evidence="4" id="KW-1185">Reference proteome</keyword>
<dbReference type="Pfam" id="PF13432">
    <property type="entry name" value="TPR_16"/>
    <property type="match status" value="1"/>
</dbReference>
<dbReference type="EMBL" id="JBCGBO010000001">
    <property type="protein sequence ID" value="KAK9228380.1"/>
    <property type="molecule type" value="Genomic_DNA"/>
</dbReference>
<feature type="compositionally biased region" description="Low complexity" evidence="2">
    <location>
        <begin position="377"/>
        <end position="400"/>
    </location>
</feature>